<dbReference type="EMBL" id="CP010311">
    <property type="protein sequence ID" value="AJF07459.1"/>
    <property type="molecule type" value="Genomic_DNA"/>
</dbReference>
<dbReference type="InterPro" id="IPR051122">
    <property type="entry name" value="SDR_DHRS6-like"/>
</dbReference>
<comment type="similarity">
    <text evidence="1">Belongs to the short-chain dehydrogenases/reductases (SDR) family.</text>
</comment>
<reference evidence="3 4" key="1">
    <citation type="journal article" date="2015" name="Genome Announc.">
        <title>Genomes of Geoalkalibacter ferrihydriticus Z-0531T and Geoalkalibacter subterraneus Red1T, Two Haloalkaliphilic Metal-Reducing Deltaproteobacteria.</title>
        <authorList>
            <person name="Badalamenti J.P."/>
            <person name="Krajmalnik-Brown R."/>
            <person name="Torres C.I."/>
            <person name="Bond D.R."/>
        </authorList>
    </citation>
    <scope>NUCLEOTIDE SEQUENCE [LARGE SCALE GENOMIC DNA]</scope>
    <source>
        <strain evidence="3 4">Red1</strain>
    </source>
</reference>
<dbReference type="KEGG" id="gsb:GSUB_14100"/>
<proteinExistence type="inferred from homology"/>
<evidence type="ECO:0000256" key="2">
    <source>
        <dbReference type="ARBA" id="ARBA00023002"/>
    </source>
</evidence>
<keyword evidence="2" id="KW-0560">Oxidoreductase</keyword>
<dbReference type="STRING" id="483547.GSUB_14100"/>
<dbReference type="RefSeq" id="WP_040201367.1">
    <property type="nucleotide sequence ID" value="NZ_CP010311.1"/>
</dbReference>
<dbReference type="InterPro" id="IPR036291">
    <property type="entry name" value="NAD(P)-bd_dom_sf"/>
</dbReference>
<sequence>MAKRVALVTGGAQGIGRAISEAFLRAGMRVAMVDCDGEALEQAKQRCMHLGEVLSLKEDVARAALFLADPANDFITGENLVIDGGMTRKMLYV</sequence>
<dbReference type="InterPro" id="IPR002347">
    <property type="entry name" value="SDR_fam"/>
</dbReference>
<dbReference type="Pfam" id="PF00106">
    <property type="entry name" value="adh_short"/>
    <property type="match status" value="1"/>
</dbReference>
<dbReference type="Proteomes" id="UP000035036">
    <property type="component" value="Chromosome"/>
</dbReference>
<evidence type="ECO:0008006" key="5">
    <source>
        <dbReference type="Google" id="ProtNLM"/>
    </source>
</evidence>
<evidence type="ECO:0000256" key="1">
    <source>
        <dbReference type="ARBA" id="ARBA00006484"/>
    </source>
</evidence>
<dbReference type="OrthoDB" id="5363038at2"/>
<dbReference type="AlphaFoldDB" id="A0A0B5FS30"/>
<dbReference type="SUPFAM" id="SSF51735">
    <property type="entry name" value="NAD(P)-binding Rossmann-fold domains"/>
    <property type="match status" value="2"/>
</dbReference>
<gene>
    <name evidence="3" type="ORF">GSUB_14100</name>
</gene>
<dbReference type="GO" id="GO:0016491">
    <property type="term" value="F:oxidoreductase activity"/>
    <property type="evidence" value="ECO:0007669"/>
    <property type="project" value="UniProtKB-KW"/>
</dbReference>
<dbReference type="HOGENOM" id="CLU_2395529_0_0_7"/>
<evidence type="ECO:0000313" key="3">
    <source>
        <dbReference type="EMBL" id="AJF07459.1"/>
    </source>
</evidence>
<keyword evidence="4" id="KW-1185">Reference proteome</keyword>
<protein>
    <recommendedName>
        <fullName evidence="5">Short-chain dehydrogenase</fullName>
    </recommendedName>
</protein>
<organism evidence="3 4">
    <name type="scientific">Geoalkalibacter subterraneus</name>
    <dbReference type="NCBI Taxonomy" id="483547"/>
    <lineage>
        <taxon>Bacteria</taxon>
        <taxon>Pseudomonadati</taxon>
        <taxon>Thermodesulfobacteriota</taxon>
        <taxon>Desulfuromonadia</taxon>
        <taxon>Desulfuromonadales</taxon>
        <taxon>Geoalkalibacteraceae</taxon>
        <taxon>Geoalkalibacter</taxon>
    </lineage>
</organism>
<evidence type="ECO:0000313" key="4">
    <source>
        <dbReference type="Proteomes" id="UP000035036"/>
    </source>
</evidence>
<accession>A0A0B5FS30</accession>
<dbReference type="Gene3D" id="3.40.50.720">
    <property type="entry name" value="NAD(P)-binding Rossmann-like Domain"/>
    <property type="match status" value="2"/>
</dbReference>
<dbReference type="PANTHER" id="PTHR43477:SF1">
    <property type="entry name" value="DIHYDROANTICAPSIN 7-DEHYDROGENASE"/>
    <property type="match status" value="1"/>
</dbReference>
<dbReference type="PANTHER" id="PTHR43477">
    <property type="entry name" value="DIHYDROANTICAPSIN 7-DEHYDROGENASE"/>
    <property type="match status" value="1"/>
</dbReference>
<name>A0A0B5FS30_9BACT</name>